<organism evidence="2 3">
    <name type="scientific">Loxostege sticticalis</name>
    <name type="common">Beet webworm moth</name>
    <dbReference type="NCBI Taxonomy" id="481309"/>
    <lineage>
        <taxon>Eukaryota</taxon>
        <taxon>Metazoa</taxon>
        <taxon>Ecdysozoa</taxon>
        <taxon>Arthropoda</taxon>
        <taxon>Hexapoda</taxon>
        <taxon>Insecta</taxon>
        <taxon>Pterygota</taxon>
        <taxon>Neoptera</taxon>
        <taxon>Endopterygota</taxon>
        <taxon>Lepidoptera</taxon>
        <taxon>Glossata</taxon>
        <taxon>Ditrysia</taxon>
        <taxon>Pyraloidea</taxon>
        <taxon>Crambidae</taxon>
        <taxon>Pyraustinae</taxon>
        <taxon>Loxostege</taxon>
    </lineage>
</organism>
<evidence type="ECO:0000256" key="1">
    <source>
        <dbReference type="SAM" id="SignalP"/>
    </source>
</evidence>
<reference evidence="2 3" key="1">
    <citation type="submission" date="2024-06" db="EMBL/GenBank/DDBJ databases">
        <title>A chromosome-level genome assembly of beet webworm, Loxostege sticticalis.</title>
        <authorList>
            <person name="Zhang Y."/>
        </authorList>
    </citation>
    <scope>NUCLEOTIDE SEQUENCE [LARGE SCALE GENOMIC DNA]</scope>
    <source>
        <strain evidence="2">AQ026</strain>
        <tissue evidence="2">Whole body</tissue>
    </source>
</reference>
<dbReference type="Proteomes" id="UP001549920">
    <property type="component" value="Unassembled WGS sequence"/>
</dbReference>
<comment type="caution">
    <text evidence="2">The sequence shown here is derived from an EMBL/GenBank/DDBJ whole genome shotgun (WGS) entry which is preliminary data.</text>
</comment>
<feature type="chain" id="PRO_5046734642" evidence="1">
    <location>
        <begin position="23"/>
        <end position="56"/>
    </location>
</feature>
<proteinExistence type="predicted"/>
<feature type="signal peptide" evidence="1">
    <location>
        <begin position="1"/>
        <end position="22"/>
    </location>
</feature>
<protein>
    <submittedName>
        <fullName evidence="2">Uncharacterized protein</fullName>
    </submittedName>
</protein>
<accession>A0ABR3HUF1</accession>
<evidence type="ECO:0000313" key="2">
    <source>
        <dbReference type="EMBL" id="KAL0880197.1"/>
    </source>
</evidence>
<sequence>MKFTALFMMIMTVLSLLMRTFGKIPIYVEINSLFSLETYLLISNIKAQFHRFQIKS</sequence>
<gene>
    <name evidence="2" type="ORF">ABMA27_002660</name>
</gene>
<keyword evidence="1" id="KW-0732">Signal</keyword>
<keyword evidence="3" id="KW-1185">Reference proteome</keyword>
<evidence type="ECO:0000313" key="3">
    <source>
        <dbReference type="Proteomes" id="UP001549920"/>
    </source>
</evidence>
<dbReference type="EMBL" id="JBEUOH010000013">
    <property type="protein sequence ID" value="KAL0880197.1"/>
    <property type="molecule type" value="Genomic_DNA"/>
</dbReference>
<name>A0ABR3HUF1_LOXSC</name>